<name>A0AAN6XNL5_9PEZI</name>
<protein>
    <submittedName>
        <fullName evidence="3">Uncharacterized protein</fullName>
    </submittedName>
</protein>
<feature type="compositionally biased region" description="Polar residues" evidence="1">
    <location>
        <begin position="70"/>
        <end position="79"/>
    </location>
</feature>
<feature type="region of interest" description="Disordered" evidence="1">
    <location>
        <begin position="904"/>
        <end position="944"/>
    </location>
</feature>
<feature type="region of interest" description="Disordered" evidence="1">
    <location>
        <begin position="1"/>
        <end position="151"/>
    </location>
</feature>
<keyword evidence="2" id="KW-1133">Transmembrane helix</keyword>
<accession>A0AAN6XNL5</accession>
<reference evidence="3" key="2">
    <citation type="submission" date="2023-05" db="EMBL/GenBank/DDBJ databases">
        <authorList>
            <consortium name="Lawrence Berkeley National Laboratory"/>
            <person name="Steindorff A."/>
            <person name="Hensen N."/>
            <person name="Bonometti L."/>
            <person name="Westerberg I."/>
            <person name="Brannstrom I.O."/>
            <person name="Guillou S."/>
            <person name="Cros-Aarteil S."/>
            <person name="Calhoun S."/>
            <person name="Haridas S."/>
            <person name="Kuo A."/>
            <person name="Mondo S."/>
            <person name="Pangilinan J."/>
            <person name="Riley R."/>
            <person name="Labutti K."/>
            <person name="Andreopoulos B."/>
            <person name="Lipzen A."/>
            <person name="Chen C."/>
            <person name="Yanf M."/>
            <person name="Daum C."/>
            <person name="Ng V."/>
            <person name="Clum A."/>
            <person name="Ohm R."/>
            <person name="Martin F."/>
            <person name="Silar P."/>
            <person name="Natvig D."/>
            <person name="Lalanne C."/>
            <person name="Gautier V."/>
            <person name="Ament-Velasquez S.L."/>
            <person name="Kruys A."/>
            <person name="Hutchinson M.I."/>
            <person name="Powell A.J."/>
            <person name="Barry K."/>
            <person name="Miller A.N."/>
            <person name="Grigoriev I.V."/>
            <person name="Debuchy R."/>
            <person name="Gladieux P."/>
            <person name="Thoren M.H."/>
            <person name="Johannesson H."/>
        </authorList>
    </citation>
    <scope>NUCLEOTIDE SEQUENCE</scope>
    <source>
        <strain evidence="3">CBS 315.58</strain>
    </source>
</reference>
<feature type="transmembrane region" description="Helical" evidence="2">
    <location>
        <begin position="752"/>
        <end position="781"/>
    </location>
</feature>
<feature type="compositionally biased region" description="Basic residues" evidence="1">
    <location>
        <begin position="917"/>
        <end position="928"/>
    </location>
</feature>
<evidence type="ECO:0000313" key="4">
    <source>
        <dbReference type="Proteomes" id="UP001303160"/>
    </source>
</evidence>
<keyword evidence="2" id="KW-0812">Transmembrane</keyword>
<evidence type="ECO:0000256" key="2">
    <source>
        <dbReference type="SAM" id="Phobius"/>
    </source>
</evidence>
<dbReference type="EMBL" id="MU863897">
    <property type="protein sequence ID" value="KAK4202505.1"/>
    <property type="molecule type" value="Genomic_DNA"/>
</dbReference>
<feature type="region of interest" description="Disordered" evidence="1">
    <location>
        <begin position="1014"/>
        <end position="1084"/>
    </location>
</feature>
<feature type="compositionally biased region" description="Basic and acidic residues" evidence="1">
    <location>
        <begin position="866"/>
        <end position="887"/>
    </location>
</feature>
<reference evidence="3" key="1">
    <citation type="journal article" date="2023" name="Mol. Phylogenet. Evol.">
        <title>Genome-scale phylogeny and comparative genomics of the fungal order Sordariales.</title>
        <authorList>
            <person name="Hensen N."/>
            <person name="Bonometti L."/>
            <person name="Westerberg I."/>
            <person name="Brannstrom I.O."/>
            <person name="Guillou S."/>
            <person name="Cros-Aarteil S."/>
            <person name="Calhoun S."/>
            <person name="Haridas S."/>
            <person name="Kuo A."/>
            <person name="Mondo S."/>
            <person name="Pangilinan J."/>
            <person name="Riley R."/>
            <person name="LaButti K."/>
            <person name="Andreopoulos B."/>
            <person name="Lipzen A."/>
            <person name="Chen C."/>
            <person name="Yan M."/>
            <person name="Daum C."/>
            <person name="Ng V."/>
            <person name="Clum A."/>
            <person name="Steindorff A."/>
            <person name="Ohm R.A."/>
            <person name="Martin F."/>
            <person name="Silar P."/>
            <person name="Natvig D.O."/>
            <person name="Lalanne C."/>
            <person name="Gautier V."/>
            <person name="Ament-Velasquez S.L."/>
            <person name="Kruys A."/>
            <person name="Hutchinson M.I."/>
            <person name="Powell A.J."/>
            <person name="Barry K."/>
            <person name="Miller A.N."/>
            <person name="Grigoriev I.V."/>
            <person name="Debuchy R."/>
            <person name="Gladieux P."/>
            <person name="Hiltunen Thoren M."/>
            <person name="Johannesson H."/>
        </authorList>
    </citation>
    <scope>NUCLEOTIDE SEQUENCE</scope>
    <source>
        <strain evidence="3">CBS 315.58</strain>
    </source>
</reference>
<gene>
    <name evidence="3" type="ORF">QBC40DRAFT_347057</name>
</gene>
<feature type="compositionally biased region" description="Basic and acidic residues" evidence="1">
    <location>
        <begin position="24"/>
        <end position="57"/>
    </location>
</feature>
<dbReference type="PANTHER" id="PTHR48176">
    <property type="entry name" value="DDRGK DOMAIN-CONTAINING PROTEIN 1"/>
    <property type="match status" value="1"/>
</dbReference>
<dbReference type="Proteomes" id="UP001303160">
    <property type="component" value="Unassembled WGS sequence"/>
</dbReference>
<dbReference type="GO" id="GO:0044389">
    <property type="term" value="F:ubiquitin-like protein ligase binding"/>
    <property type="evidence" value="ECO:0007669"/>
    <property type="project" value="TreeGrafter"/>
</dbReference>
<evidence type="ECO:0000313" key="3">
    <source>
        <dbReference type="EMBL" id="KAK4202505.1"/>
    </source>
</evidence>
<dbReference type="AlphaFoldDB" id="A0AAN6XNL5"/>
<sequence length="1152" mass="132930">MPRRSAKRLSAGVDPTPRRSTRLASRENAEDKHHLDGREEAIDSRPARGRRTEIPEGHDEEEDREESVYPVSSSISERQPSPREEQHSFTPSPSPPRFLLQPPNNTETTMDPPESHLRGGDVPEPSPRSRRHSSSRGSRPPTPTVHKKRPKEDLAAHLAAAQVVVESKYEIPDSLRYKVGNLETKIKPKLDKEIKEYYERNPTDTAVVSQRANLLSIVEPLVKVYGDPQRRPEDAVKDGRALDGLKSWFEESVLGRIRILPNGRDIKTELLGTEYGAWRPTRLGFTLPLPEDGSEVGNEWFGAVWQDLYLRVSHFAELYFGEGLGFGEAVPNGGDIWDRRGVWDGIGGKKELVWLVSQVARQDNAIRGGWDALLARAVTRKLTIVGMVAKLLQQWVFDELLFGADESIGEILRAQDEGLVQVEGYRRKRDRAEAISAYFRGRDLPELFWDEVDKRSIAITMRLLPFLKLMDKNFNNSRAKSLQGFHQQIHDIVAQAGYIAVQMARSKDIFYFSAPFLGQTWDVDHNQVDDRVWVNSSEAVYRLDKYKENAWEKRRDSYKLNPEAYVAEPSLWDRAAELGFRGVLWAILGFIPSLLCYKVPTYETYPDWKSMAGVTDKEFKKPPHQGKVQIIVWPKCERFGLVGDIDPKLQTSKQGESITTLLQAQVAYYQGRTDDAGAAAEGIPTLFDWLDQKRKLAYKVWWDRLVKLLLLFLLLAVLSHLAPSSIFSYIWILPKVCFTLAKYFVLVVLDAIIWILTLGITFVKIVMFVLSAAFNTVLSWFNLELVDGSQRTWRSPSWGAREFGWGEKTIPGYRVRLPGHEGQEHTLPWYSLGNWLTKKQDREPDYLDKLLGVDFEKKQKKLEAKKEKARQRASEEAEKLKWPQPEKDLEEEEEEIEITKVIDFIPGPITPPPTSTKTKRMTLKKSWTRKGEEPGPEIWEEHTPGVFEAFTEKAKDQFKDKVKEKYEEQKRLVEWRKTKAKQDAEEKEGEAWKKYIKPDWYAWFGGATEDELRQQEEERLAFEAAQEATRETARREKEAKKEKKQREKEAKKEKKQREKEEVRSKKLREVDAKEKEELEEIQREERELELEMARQKAGSKTAPRKVKPEFSTKALEDWWNSNFGDLSVLWQPLLTIHYPVIAHKDGEDSDTL</sequence>
<keyword evidence="4" id="KW-1185">Reference proteome</keyword>
<evidence type="ECO:0000256" key="1">
    <source>
        <dbReference type="SAM" id="MobiDB-lite"/>
    </source>
</evidence>
<feature type="compositionally biased region" description="Basic and acidic residues" evidence="1">
    <location>
        <begin position="1028"/>
        <end position="1084"/>
    </location>
</feature>
<feature type="compositionally biased region" description="Basic and acidic residues" evidence="1">
    <location>
        <begin position="929"/>
        <end position="943"/>
    </location>
</feature>
<proteinExistence type="predicted"/>
<keyword evidence="2" id="KW-0472">Membrane</keyword>
<feature type="transmembrane region" description="Helical" evidence="2">
    <location>
        <begin position="708"/>
        <end position="732"/>
    </location>
</feature>
<feature type="region of interest" description="Disordered" evidence="1">
    <location>
        <begin position="866"/>
        <end position="891"/>
    </location>
</feature>
<dbReference type="InterPro" id="IPR050899">
    <property type="entry name" value="DDRGK_domain-containing"/>
</dbReference>
<comment type="caution">
    <text evidence="3">The sequence shown here is derived from an EMBL/GenBank/DDBJ whole genome shotgun (WGS) entry which is preliminary data.</text>
</comment>
<dbReference type="PANTHER" id="PTHR48176:SF1">
    <property type="entry name" value="DDRGK DOMAIN-CONTAINING PROTEIN 1"/>
    <property type="match status" value="1"/>
</dbReference>
<organism evidence="3 4">
    <name type="scientific">Triangularia verruculosa</name>
    <dbReference type="NCBI Taxonomy" id="2587418"/>
    <lineage>
        <taxon>Eukaryota</taxon>
        <taxon>Fungi</taxon>
        <taxon>Dikarya</taxon>
        <taxon>Ascomycota</taxon>
        <taxon>Pezizomycotina</taxon>
        <taxon>Sordariomycetes</taxon>
        <taxon>Sordariomycetidae</taxon>
        <taxon>Sordariales</taxon>
        <taxon>Podosporaceae</taxon>
        <taxon>Triangularia</taxon>
    </lineage>
</organism>